<evidence type="ECO:0000256" key="3">
    <source>
        <dbReference type="ARBA" id="ARBA00022692"/>
    </source>
</evidence>
<dbReference type="eggNOG" id="COG1280">
    <property type="taxonomic scope" value="Bacteria"/>
</dbReference>
<keyword evidence="5" id="KW-0472">Membrane</keyword>
<evidence type="ECO:0000313" key="7">
    <source>
        <dbReference type="Proteomes" id="UP000017429"/>
    </source>
</evidence>
<dbReference type="PANTHER" id="PTHR30086:SF20">
    <property type="entry name" value="ARGININE EXPORTER PROTEIN ARGO-RELATED"/>
    <property type="match status" value="1"/>
</dbReference>
<dbReference type="GO" id="GO:0005886">
    <property type="term" value="C:plasma membrane"/>
    <property type="evidence" value="ECO:0007669"/>
    <property type="project" value="UniProtKB-SubCell"/>
</dbReference>
<evidence type="ECO:0000256" key="4">
    <source>
        <dbReference type="ARBA" id="ARBA00022989"/>
    </source>
</evidence>
<dbReference type="KEGG" id="msch:N508_001875"/>
<keyword evidence="4" id="KW-1133">Transmembrane helix</keyword>
<reference evidence="6" key="2">
    <citation type="submission" date="2022-05" db="EMBL/GenBank/DDBJ databases">
        <authorList>
            <person name="Proctor A.L."/>
            <person name="Phillips G.J."/>
            <person name="Wannemuehler M.J."/>
        </authorList>
    </citation>
    <scope>NUCLEOTIDE SEQUENCE</scope>
    <source>
        <strain evidence="6">ASF457</strain>
    </source>
</reference>
<dbReference type="OrthoDB" id="9807053at2"/>
<proteinExistence type="predicted"/>
<dbReference type="AlphaFoldDB" id="V2PWM1"/>
<evidence type="ECO:0000256" key="5">
    <source>
        <dbReference type="ARBA" id="ARBA00023136"/>
    </source>
</evidence>
<sequence>MSDITNYYGFILAVIMLSITPGADTVFILTKSIAGGYRQGFASVFGIVCGLFVHTMLAAFGLSVILMTSALLFNIVKIAGAAYLIYLGIMALKSKSSININEDNASYSFFAVFRQGFFTNLLNPKVALFFLALLPQFVKSNVSSPVPFLILGLTFIFIGSLWSIFLVWASARMSNILRQSKFSYYLNKTAGVIFIALGLNILRLKN</sequence>
<keyword evidence="2" id="KW-1003">Cell membrane</keyword>
<reference evidence="6" key="3">
    <citation type="submission" date="2022-06" db="EMBL/GenBank/DDBJ databases">
        <title>Resources to Facilitate Use of the Altered Schaedler Flora (ASF) Mouse Model to Study Microbiome Function.</title>
        <authorList>
            <person name="Proctor A."/>
            <person name="Parvinroo S."/>
            <person name="Richie T."/>
            <person name="Jia X."/>
            <person name="Lee S.T.M."/>
            <person name="Karp P.D."/>
            <person name="Paley S."/>
            <person name="Kostic A.D."/>
            <person name="Pierre J.F."/>
            <person name="Wannemuehler M.J."/>
            <person name="Phillips G.J."/>
        </authorList>
    </citation>
    <scope>NUCLEOTIDE SEQUENCE</scope>
    <source>
        <strain evidence="6">ASF457</strain>
    </source>
</reference>
<reference evidence="6" key="1">
    <citation type="journal article" date="2014" name="Genome Announc.">
        <title>Draft genome sequences of the altered schaedler flora, a defined bacterial community from gnotobiotic mice.</title>
        <authorList>
            <person name="Wannemuehler M.J."/>
            <person name="Overstreet A.M."/>
            <person name="Ward D.V."/>
            <person name="Phillips G.J."/>
        </authorList>
    </citation>
    <scope>NUCLEOTIDE SEQUENCE</scope>
    <source>
        <strain evidence="6">ASF457</strain>
    </source>
</reference>
<dbReference type="EMBL" id="CP097562">
    <property type="protein sequence ID" value="USF24782.1"/>
    <property type="molecule type" value="Genomic_DNA"/>
</dbReference>
<keyword evidence="7" id="KW-1185">Reference proteome</keyword>
<evidence type="ECO:0000256" key="1">
    <source>
        <dbReference type="ARBA" id="ARBA00004651"/>
    </source>
</evidence>
<dbReference type="Pfam" id="PF01810">
    <property type="entry name" value="LysE"/>
    <property type="match status" value="1"/>
</dbReference>
<dbReference type="RefSeq" id="WP_023276812.1">
    <property type="nucleotide sequence ID" value="NZ_CP097562.1"/>
</dbReference>
<comment type="subcellular location">
    <subcellularLocation>
        <location evidence="1">Cell membrane</location>
        <topology evidence="1">Multi-pass membrane protein</topology>
    </subcellularLocation>
</comment>
<accession>V2PWM1</accession>
<dbReference type="Proteomes" id="UP000017429">
    <property type="component" value="Chromosome"/>
</dbReference>
<keyword evidence="3" id="KW-0812">Transmembrane</keyword>
<gene>
    <name evidence="6" type="primary">rhtB</name>
    <name evidence="6" type="ORF">N508_001875</name>
</gene>
<dbReference type="PIRSF" id="PIRSF006324">
    <property type="entry name" value="LeuE"/>
    <property type="match status" value="1"/>
</dbReference>
<name>V2PWM1_9BACT</name>
<protein>
    <submittedName>
        <fullName evidence="6">Homoserine/homoserine lactone efflux protein</fullName>
    </submittedName>
</protein>
<evidence type="ECO:0000313" key="6">
    <source>
        <dbReference type="EMBL" id="USF24782.1"/>
    </source>
</evidence>
<evidence type="ECO:0000256" key="2">
    <source>
        <dbReference type="ARBA" id="ARBA00022475"/>
    </source>
</evidence>
<organism evidence="6 7">
    <name type="scientific">Mucispirillum schaedleri ASF457</name>
    <dbReference type="NCBI Taxonomy" id="1379858"/>
    <lineage>
        <taxon>Bacteria</taxon>
        <taxon>Pseudomonadati</taxon>
        <taxon>Deferribacterota</taxon>
        <taxon>Deferribacteres</taxon>
        <taxon>Deferribacterales</taxon>
        <taxon>Mucispirillaceae</taxon>
        <taxon>Mucispirillum</taxon>
    </lineage>
</organism>
<dbReference type="InterPro" id="IPR001123">
    <property type="entry name" value="LeuE-type"/>
</dbReference>
<dbReference type="GO" id="GO:0015171">
    <property type="term" value="F:amino acid transmembrane transporter activity"/>
    <property type="evidence" value="ECO:0007669"/>
    <property type="project" value="TreeGrafter"/>
</dbReference>
<dbReference type="PANTHER" id="PTHR30086">
    <property type="entry name" value="ARGININE EXPORTER PROTEIN ARGO"/>
    <property type="match status" value="1"/>
</dbReference>